<feature type="coiled-coil region" evidence="1">
    <location>
        <begin position="281"/>
        <end position="347"/>
    </location>
</feature>
<feature type="coiled-coil region" evidence="1">
    <location>
        <begin position="379"/>
        <end position="487"/>
    </location>
</feature>
<proteinExistence type="predicted"/>
<evidence type="ECO:0000256" key="1">
    <source>
        <dbReference type="SAM" id="Coils"/>
    </source>
</evidence>
<sequence length="609" mass="70916">EDDRNTLATSPTSSWDSSRRSSFSSTCSTSYTFSTSHNLRIKHCKSLPPSDGDKHALYPTREAAFKRIELLEEQMRLLKQSNETTVKNMSQSIQKFMNNRKEINCYDLKPASFVDNTFNSNSNSSSCSGSSMLYTTSNTDNKKSIEKDQGSSQHHANKLVLDKLMELKQIVDKYNVSLALNQVQDDHNGNSNNIQSEIYFSTQTIDKWIAGVTGYKQSTKQDFKNVLVPLLVATEKEKQRNTRLIEGLNRLSSQKKAAQLDAIQQTKSRIVSLQTSFEKQKKKLRQRFQHMLDENKEEQIEIEQVVDDMRREMEIMMEELNQSKEQKERFEQKSKRFQDDLKALQELSSSSNTKDSDFLALQSLLRESETQITYLEAYNQEQSEKLEQIKQDFAKEKSRIHSTHTHQVDALVLEKEELRARLIKAEKSVSVASRKVEIDTEMEQALRRTVAERDGELAKAKFELEKTQRHSEQLQKLNERQMQLEIDTRLNDLETSLKSQYRKDFDTYQVRITREIRNMSGQLVELETELQDLERQHLQDVKLIKHNEQQLSRLEKECILKSTRWQDEENELKSMLKDSDQKITTLEKEALILYGKNLELAQHLGELDS</sequence>
<feature type="coiled-coil region" evidence="1">
    <location>
        <begin position="516"/>
        <end position="543"/>
    </location>
</feature>
<dbReference type="EMBL" id="JAEPRC010001124">
    <property type="protein sequence ID" value="KAG2189916.1"/>
    <property type="molecule type" value="Genomic_DNA"/>
</dbReference>
<evidence type="ECO:0000313" key="4">
    <source>
        <dbReference type="Proteomes" id="UP000650833"/>
    </source>
</evidence>
<evidence type="ECO:0000256" key="2">
    <source>
        <dbReference type="SAM" id="MobiDB-lite"/>
    </source>
</evidence>
<comment type="caution">
    <text evidence="3">The sequence shown here is derived from an EMBL/GenBank/DDBJ whole genome shotgun (WGS) entry which is preliminary data.</text>
</comment>
<feature type="non-terminal residue" evidence="3">
    <location>
        <position position="1"/>
    </location>
</feature>
<feature type="coiled-coil region" evidence="1">
    <location>
        <begin position="61"/>
        <end position="88"/>
    </location>
</feature>
<keyword evidence="1" id="KW-0175">Coiled coil</keyword>
<keyword evidence="4" id="KW-1185">Reference proteome</keyword>
<dbReference type="AlphaFoldDB" id="A0A8H7QEF9"/>
<feature type="compositionally biased region" description="Low complexity" evidence="2">
    <location>
        <begin position="9"/>
        <end position="23"/>
    </location>
</feature>
<protein>
    <submittedName>
        <fullName evidence="3">Uncharacterized protein</fullName>
    </submittedName>
</protein>
<accession>A0A8H7QEF9</accession>
<dbReference type="OrthoDB" id="2290754at2759"/>
<feature type="region of interest" description="Disordered" evidence="2">
    <location>
        <begin position="1"/>
        <end position="23"/>
    </location>
</feature>
<reference evidence="3" key="1">
    <citation type="submission" date="2020-12" db="EMBL/GenBank/DDBJ databases">
        <title>Metabolic potential, ecology and presence of endohyphal bacteria is reflected in genomic diversity of Mucoromycotina.</title>
        <authorList>
            <person name="Muszewska A."/>
            <person name="Okrasinska A."/>
            <person name="Steczkiewicz K."/>
            <person name="Drgas O."/>
            <person name="Orlowska M."/>
            <person name="Perlinska-Lenart U."/>
            <person name="Aleksandrzak-Piekarczyk T."/>
            <person name="Szatraj K."/>
            <person name="Zielenkiewicz U."/>
            <person name="Pilsyk S."/>
            <person name="Malc E."/>
            <person name="Mieczkowski P."/>
            <person name="Kruszewska J.S."/>
            <person name="Biernat P."/>
            <person name="Pawlowska J."/>
        </authorList>
    </citation>
    <scope>NUCLEOTIDE SEQUENCE</scope>
    <source>
        <strain evidence="3">CBS 226.32</strain>
    </source>
</reference>
<name>A0A8H7QEF9_9FUNG</name>
<organism evidence="3 4">
    <name type="scientific">Mucor plumbeus</name>
    <dbReference type="NCBI Taxonomy" id="97098"/>
    <lineage>
        <taxon>Eukaryota</taxon>
        <taxon>Fungi</taxon>
        <taxon>Fungi incertae sedis</taxon>
        <taxon>Mucoromycota</taxon>
        <taxon>Mucoromycotina</taxon>
        <taxon>Mucoromycetes</taxon>
        <taxon>Mucorales</taxon>
        <taxon>Mucorineae</taxon>
        <taxon>Mucoraceae</taxon>
        <taxon>Mucor</taxon>
    </lineage>
</organism>
<gene>
    <name evidence="3" type="ORF">INT46_007502</name>
</gene>
<evidence type="ECO:0000313" key="3">
    <source>
        <dbReference type="EMBL" id="KAG2189916.1"/>
    </source>
</evidence>
<dbReference type="Proteomes" id="UP000650833">
    <property type="component" value="Unassembled WGS sequence"/>
</dbReference>